<keyword evidence="1" id="KW-0732">Signal</keyword>
<feature type="chain" id="PRO_5012730364" description="DUF2059 domain-containing protein" evidence="1">
    <location>
        <begin position="19"/>
        <end position="150"/>
    </location>
</feature>
<accession>A0A1T5FR85</accession>
<dbReference type="OrthoDB" id="1143459at2"/>
<dbReference type="EMBL" id="FUYZ01000007">
    <property type="protein sequence ID" value="SKB98620.1"/>
    <property type="molecule type" value="Genomic_DNA"/>
</dbReference>
<dbReference type="AlphaFoldDB" id="A0A1T5FR85"/>
<evidence type="ECO:0000259" key="2">
    <source>
        <dbReference type="Pfam" id="PF09832"/>
    </source>
</evidence>
<feature type="domain" description="DUF2059" evidence="2">
    <location>
        <begin position="72"/>
        <end position="128"/>
    </location>
</feature>
<organism evidence="3 4">
    <name type="scientific">Soonwooa buanensis</name>
    <dbReference type="NCBI Taxonomy" id="619805"/>
    <lineage>
        <taxon>Bacteria</taxon>
        <taxon>Pseudomonadati</taxon>
        <taxon>Bacteroidota</taxon>
        <taxon>Flavobacteriia</taxon>
        <taxon>Flavobacteriales</taxon>
        <taxon>Weeksellaceae</taxon>
        <taxon>Chryseobacterium group</taxon>
        <taxon>Soonwooa</taxon>
    </lineage>
</organism>
<evidence type="ECO:0000256" key="1">
    <source>
        <dbReference type="SAM" id="SignalP"/>
    </source>
</evidence>
<protein>
    <recommendedName>
        <fullName evidence="2">DUF2059 domain-containing protein</fullName>
    </recommendedName>
</protein>
<gene>
    <name evidence="3" type="ORF">SAMN05660477_02240</name>
</gene>
<proteinExistence type="predicted"/>
<keyword evidence="4" id="KW-1185">Reference proteome</keyword>
<evidence type="ECO:0000313" key="3">
    <source>
        <dbReference type="EMBL" id="SKB98620.1"/>
    </source>
</evidence>
<dbReference type="STRING" id="619805.SAMN05660477_02240"/>
<dbReference type="Proteomes" id="UP000191112">
    <property type="component" value="Unassembled WGS sequence"/>
</dbReference>
<sequence>MKKIFLVSAFLVSALSFAQTKEQKVEKLMEVMGMTKNVELMFTQMMDRYAETNPTVPTIFWTKIREKINYNDLLEKMVGIYSKYYTSEDIDQLINFYKTPVGQKSMNILPQIMQESMTAGEEWGLKTAEKVIADLEKEGYFQDPPMESEE</sequence>
<evidence type="ECO:0000313" key="4">
    <source>
        <dbReference type="Proteomes" id="UP000191112"/>
    </source>
</evidence>
<reference evidence="3 4" key="1">
    <citation type="submission" date="2017-02" db="EMBL/GenBank/DDBJ databases">
        <authorList>
            <person name="Peterson S.W."/>
        </authorList>
    </citation>
    <scope>NUCLEOTIDE SEQUENCE [LARGE SCALE GENOMIC DNA]</scope>
    <source>
        <strain evidence="3 4">DSM 22323</strain>
    </source>
</reference>
<feature type="signal peptide" evidence="1">
    <location>
        <begin position="1"/>
        <end position="18"/>
    </location>
</feature>
<dbReference type="RefSeq" id="WP_079667452.1">
    <property type="nucleotide sequence ID" value="NZ_FUYZ01000007.1"/>
</dbReference>
<dbReference type="InterPro" id="IPR018637">
    <property type="entry name" value="DUF2059"/>
</dbReference>
<dbReference type="Pfam" id="PF09832">
    <property type="entry name" value="DUF2059"/>
    <property type="match status" value="1"/>
</dbReference>
<name>A0A1T5FR85_9FLAO</name>